<dbReference type="EMBL" id="JBEAAL010000029">
    <property type="protein sequence ID" value="MEQ1408641.1"/>
    <property type="molecule type" value="Genomic_DNA"/>
</dbReference>
<comment type="subcellular location">
    <subcellularLocation>
        <location evidence="1 4">Cytoplasm</location>
    </subcellularLocation>
</comment>
<name>A0ABV0MA38_9HYPH</name>
<evidence type="ECO:0000313" key="6">
    <source>
        <dbReference type="Proteomes" id="UP001496627"/>
    </source>
</evidence>
<organism evidence="5 6">
    <name type="scientific">Neorhizobium phenanthreniclasticum</name>
    <dbReference type="NCBI Taxonomy" id="3157917"/>
    <lineage>
        <taxon>Bacteria</taxon>
        <taxon>Pseudomonadati</taxon>
        <taxon>Pseudomonadota</taxon>
        <taxon>Alphaproteobacteria</taxon>
        <taxon>Hyphomicrobiales</taxon>
        <taxon>Rhizobiaceae</taxon>
        <taxon>Rhizobium/Agrobacterium group</taxon>
        <taxon>Neorhizobium</taxon>
    </lineage>
</organism>
<reference evidence="5 6" key="1">
    <citation type="submission" date="2024-05" db="EMBL/GenBank/DDBJ databases">
        <title>Neorhizobium sp. Rsf11, a plant growth promoting and heavy metal resistant PAH-degrader.</title>
        <authorList>
            <person name="Golubev S.N."/>
            <person name="Muratova A.Y."/>
            <person name="Markelova M.I."/>
        </authorList>
    </citation>
    <scope>NUCLEOTIDE SEQUENCE [LARGE SCALE GENOMIC DNA]</scope>
    <source>
        <strain evidence="5 6">Rsf11</strain>
    </source>
</reference>
<evidence type="ECO:0000313" key="5">
    <source>
        <dbReference type="EMBL" id="MEQ1408641.1"/>
    </source>
</evidence>
<sequence length="95" mass="10115">MSEGKQRYYVSSAVIVMKPQDQERVRRAISEMSGVEVHGVQDGKMVVVIEGYSSGQLGAALSAISAIDGVVAANMVFEHSEEQEGIADEGRTDAA</sequence>
<comment type="caution">
    <text evidence="5">The sequence shown here is derived from an EMBL/GenBank/DDBJ whole genome shotgun (WGS) entry which is preliminary data.</text>
</comment>
<evidence type="ECO:0000256" key="2">
    <source>
        <dbReference type="ARBA" id="ARBA00022490"/>
    </source>
</evidence>
<comment type="function">
    <text evidence="4">Chaperone for NapA, the catalytic subunit of the periplasmic nitrate reductase. It binds directly and specifically to the twin-arginine signal peptide of NapA, preventing premature interaction with the Tat translocase and premature export.</text>
</comment>
<gene>
    <name evidence="4" type="primary">napD</name>
    <name evidence="5" type="ORF">ABK249_27275</name>
</gene>
<dbReference type="PANTHER" id="PTHR38603:SF1">
    <property type="entry name" value="CHAPERONE NAPD"/>
    <property type="match status" value="1"/>
</dbReference>
<dbReference type="RefSeq" id="WP_037145468.1">
    <property type="nucleotide sequence ID" value="NZ_JBEAAL010000029.1"/>
</dbReference>
<protein>
    <recommendedName>
        <fullName evidence="4">Chaperone NapD</fullName>
    </recommendedName>
    <alternativeName>
        <fullName evidence="4">NapA signal peptide-binding chaperone NapD</fullName>
    </alternativeName>
</protein>
<dbReference type="Proteomes" id="UP001496627">
    <property type="component" value="Unassembled WGS sequence"/>
</dbReference>
<proteinExistence type="inferred from homology"/>
<evidence type="ECO:0000256" key="1">
    <source>
        <dbReference type="ARBA" id="ARBA00004496"/>
    </source>
</evidence>
<accession>A0ABV0MA38</accession>
<keyword evidence="3 4" id="KW-0143">Chaperone</keyword>
<keyword evidence="6" id="KW-1185">Reference proteome</keyword>
<evidence type="ECO:0000256" key="3">
    <source>
        <dbReference type="ARBA" id="ARBA00023186"/>
    </source>
</evidence>
<dbReference type="Pfam" id="PF03927">
    <property type="entry name" value="NapD"/>
    <property type="match status" value="1"/>
</dbReference>
<dbReference type="InterPro" id="IPR005623">
    <property type="entry name" value="Chaperone_NapD_NO3_reduct"/>
</dbReference>
<dbReference type="HAMAP" id="MF_02200">
    <property type="entry name" value="NapD"/>
    <property type="match status" value="1"/>
</dbReference>
<comment type="similarity">
    <text evidence="4">Belongs to the NapD family.</text>
</comment>
<dbReference type="Gene3D" id="3.30.70.920">
    <property type="match status" value="1"/>
</dbReference>
<keyword evidence="2 4" id="KW-0963">Cytoplasm</keyword>
<comment type="subunit">
    <text evidence="4">Interacts with the cytoplasmic NapA precursor.</text>
</comment>
<evidence type="ECO:0000256" key="4">
    <source>
        <dbReference type="HAMAP-Rule" id="MF_02200"/>
    </source>
</evidence>
<dbReference type="PANTHER" id="PTHR38603">
    <property type="entry name" value="CHAPERONE NAPD"/>
    <property type="match status" value="1"/>
</dbReference>